<dbReference type="PANTHER" id="PTHR42709">
    <property type="entry name" value="ALKALINE PHOSPHATASE LIKE PROTEIN"/>
    <property type="match status" value="1"/>
</dbReference>
<evidence type="ECO:0000313" key="3">
    <source>
        <dbReference type="EMBL" id="OGK39126.1"/>
    </source>
</evidence>
<feature type="transmembrane region" description="Helical" evidence="1">
    <location>
        <begin position="121"/>
        <end position="143"/>
    </location>
</feature>
<evidence type="ECO:0000313" key="4">
    <source>
        <dbReference type="Proteomes" id="UP000179270"/>
    </source>
</evidence>
<proteinExistence type="predicted"/>
<gene>
    <name evidence="3" type="ORF">A3A74_08325</name>
</gene>
<keyword evidence="1" id="KW-1133">Transmembrane helix</keyword>
<protein>
    <recommendedName>
        <fullName evidence="2">VTT domain-containing protein</fullName>
    </recommendedName>
</protein>
<comment type="caution">
    <text evidence="3">The sequence shown here is derived from an EMBL/GenBank/DDBJ whole genome shotgun (WGS) entry which is preliminary data.</text>
</comment>
<dbReference type="STRING" id="1802055.A3A74_08325"/>
<evidence type="ECO:0000256" key="1">
    <source>
        <dbReference type="SAM" id="Phobius"/>
    </source>
</evidence>
<dbReference type="Proteomes" id="UP000179270">
    <property type="component" value="Unassembled WGS sequence"/>
</dbReference>
<feature type="transmembrane region" description="Helical" evidence="1">
    <location>
        <begin position="21"/>
        <end position="40"/>
    </location>
</feature>
<feature type="transmembrane region" description="Helical" evidence="1">
    <location>
        <begin position="155"/>
        <end position="174"/>
    </location>
</feature>
<keyword evidence="1" id="KW-0812">Transmembrane</keyword>
<feature type="transmembrane region" description="Helical" evidence="1">
    <location>
        <begin position="46"/>
        <end position="68"/>
    </location>
</feature>
<reference evidence="3 4" key="1">
    <citation type="journal article" date="2016" name="Nat. Commun.">
        <title>Thousands of microbial genomes shed light on interconnected biogeochemical processes in an aquifer system.</title>
        <authorList>
            <person name="Anantharaman K."/>
            <person name="Brown C.T."/>
            <person name="Hug L.A."/>
            <person name="Sharon I."/>
            <person name="Castelle C.J."/>
            <person name="Probst A.J."/>
            <person name="Thomas B.C."/>
            <person name="Singh A."/>
            <person name="Wilkins M.J."/>
            <person name="Karaoz U."/>
            <person name="Brodie E.L."/>
            <person name="Williams K.H."/>
            <person name="Hubbard S.S."/>
            <person name="Banfield J.F."/>
        </authorList>
    </citation>
    <scope>NUCLEOTIDE SEQUENCE [LARGE SCALE GENOMIC DNA]</scope>
</reference>
<name>A0A1F7I6X4_9BACT</name>
<sequence>MEKINQNKLINLFKSPKFKKIMIALGVIFYISAFIIAFNPKPFLKLGYLGVFVFSLFGPGMILVPVLVGKLNIFILAFVIALGMACNDSVSWLVGRSGDIIVKRTKKIERLEKTINKFGSWALFFWSLIPFPYDLVGLIAGYLELSYRRFIIPTFFGKFIRFILLGLGIVKYFSKM</sequence>
<keyword evidence="1" id="KW-0472">Membrane</keyword>
<dbReference type="Pfam" id="PF09335">
    <property type="entry name" value="VTT_dom"/>
    <property type="match status" value="1"/>
</dbReference>
<accession>A0A1F7I6X4</accession>
<dbReference type="InterPro" id="IPR032816">
    <property type="entry name" value="VTT_dom"/>
</dbReference>
<organism evidence="3 4">
    <name type="scientific">Candidatus Roizmanbacteria bacterium RIFCSPLOWO2_01_FULL_35_13</name>
    <dbReference type="NCBI Taxonomy" id="1802055"/>
    <lineage>
        <taxon>Bacteria</taxon>
        <taxon>Candidatus Roizmaniibacteriota</taxon>
    </lineage>
</organism>
<dbReference type="AlphaFoldDB" id="A0A1F7I6X4"/>
<feature type="domain" description="VTT" evidence="2">
    <location>
        <begin position="59"/>
        <end position="165"/>
    </location>
</feature>
<dbReference type="InterPro" id="IPR051311">
    <property type="entry name" value="DedA_domain"/>
</dbReference>
<dbReference type="EMBL" id="MGAF01000057">
    <property type="protein sequence ID" value="OGK39126.1"/>
    <property type="molecule type" value="Genomic_DNA"/>
</dbReference>
<feature type="transmembrane region" description="Helical" evidence="1">
    <location>
        <begin position="73"/>
        <end position="94"/>
    </location>
</feature>
<evidence type="ECO:0000259" key="2">
    <source>
        <dbReference type="Pfam" id="PF09335"/>
    </source>
</evidence>